<dbReference type="InterPro" id="IPR029052">
    <property type="entry name" value="Metallo-depent_PP-like"/>
</dbReference>
<dbReference type="InterPro" id="IPR004843">
    <property type="entry name" value="Calcineurin-like_PHP"/>
</dbReference>
<evidence type="ECO:0000313" key="2">
    <source>
        <dbReference type="EMBL" id="PSN69595.1"/>
    </source>
</evidence>
<evidence type="ECO:0000313" key="3">
    <source>
        <dbReference type="Proteomes" id="UP000240883"/>
    </source>
</evidence>
<dbReference type="Proteomes" id="UP000240883">
    <property type="component" value="Unassembled WGS sequence"/>
</dbReference>
<dbReference type="EMBL" id="KZ678132">
    <property type="protein sequence ID" value="PSN69595.1"/>
    <property type="molecule type" value="Genomic_DNA"/>
</dbReference>
<keyword evidence="3" id="KW-1185">Reference proteome</keyword>
<evidence type="ECO:0000259" key="1">
    <source>
        <dbReference type="Pfam" id="PF00149"/>
    </source>
</evidence>
<dbReference type="OrthoDB" id="550558at2759"/>
<accession>A0A2T2NVY6</accession>
<dbReference type="Gene3D" id="3.60.21.10">
    <property type="match status" value="1"/>
</dbReference>
<name>A0A2T2NVY6_CORCC</name>
<organism evidence="2 3">
    <name type="scientific">Corynespora cassiicola Philippines</name>
    <dbReference type="NCBI Taxonomy" id="1448308"/>
    <lineage>
        <taxon>Eukaryota</taxon>
        <taxon>Fungi</taxon>
        <taxon>Dikarya</taxon>
        <taxon>Ascomycota</taxon>
        <taxon>Pezizomycotina</taxon>
        <taxon>Dothideomycetes</taxon>
        <taxon>Pleosporomycetidae</taxon>
        <taxon>Pleosporales</taxon>
        <taxon>Corynesporascaceae</taxon>
        <taxon>Corynespora</taxon>
    </lineage>
</organism>
<dbReference type="SUPFAM" id="SSF56300">
    <property type="entry name" value="Metallo-dependent phosphatases"/>
    <property type="match status" value="1"/>
</dbReference>
<proteinExistence type="predicted"/>
<feature type="domain" description="Calcineurin-like phosphoesterase" evidence="1">
    <location>
        <begin position="10"/>
        <end position="222"/>
    </location>
</feature>
<gene>
    <name evidence="2" type="ORF">BS50DRAFT_608460</name>
</gene>
<protein>
    <recommendedName>
        <fullName evidence="1">Calcineurin-like phosphoesterase domain-containing protein</fullName>
    </recommendedName>
</protein>
<dbReference type="PANTHER" id="PTHR37844">
    <property type="entry name" value="SER/THR PROTEIN PHOSPHATASE SUPERFAMILY (AFU_ORTHOLOGUE AFUA_1G14840)"/>
    <property type="match status" value="1"/>
</dbReference>
<reference evidence="2 3" key="1">
    <citation type="journal article" date="2018" name="Front. Microbiol.">
        <title>Genome-Wide Analysis of Corynespora cassiicola Leaf Fall Disease Putative Effectors.</title>
        <authorList>
            <person name="Lopez D."/>
            <person name="Ribeiro S."/>
            <person name="Label P."/>
            <person name="Fumanal B."/>
            <person name="Venisse J.S."/>
            <person name="Kohler A."/>
            <person name="de Oliveira R.R."/>
            <person name="Labutti K."/>
            <person name="Lipzen A."/>
            <person name="Lail K."/>
            <person name="Bauer D."/>
            <person name="Ohm R.A."/>
            <person name="Barry K.W."/>
            <person name="Spatafora J."/>
            <person name="Grigoriev I.V."/>
            <person name="Martin F.M."/>
            <person name="Pujade-Renaud V."/>
        </authorList>
    </citation>
    <scope>NUCLEOTIDE SEQUENCE [LARGE SCALE GENOMIC DNA]</scope>
    <source>
        <strain evidence="2 3">Philippines</strain>
    </source>
</reference>
<sequence>MSLFTPQFQIISDLHLETPVVRPQYSTFKLQIQANNLCLLGDIGLVKDAGFFHFLRRLLEEGRGYRIFYVIGNHESYQMAFEDAVNKLRSFEKEAERDYGGRFILLHRSRYDIDKRITVLGCTLWTAIDSSQASEVASRLTDFNEHRKDLSWLNDQVIEIQRTEPQREIVMLTHHCPTIKEKVIDPTHRGSLVSSGFTSDLPNEVCWIAPEVKVWAFGHTHYDCAFHDQQTGKLVSAHQKGYSQIGKMKKVTLKLNGISSNEVNV</sequence>
<dbReference type="PANTHER" id="PTHR37844:SF2">
    <property type="entry name" value="SER_THR PROTEIN PHOSPHATASE SUPERFAMILY (AFU_ORTHOLOGUE AFUA_1G14840)"/>
    <property type="match status" value="1"/>
</dbReference>
<dbReference type="Pfam" id="PF00149">
    <property type="entry name" value="Metallophos"/>
    <property type="match status" value="1"/>
</dbReference>
<dbReference type="GO" id="GO:0016787">
    <property type="term" value="F:hydrolase activity"/>
    <property type="evidence" value="ECO:0007669"/>
    <property type="project" value="InterPro"/>
</dbReference>
<dbReference type="AlphaFoldDB" id="A0A2T2NVY6"/>